<gene>
    <name evidence="4" type="ORF">BV61_00275</name>
</gene>
<evidence type="ECO:0000313" key="4">
    <source>
        <dbReference type="EMBL" id="OOV35586.1"/>
    </source>
</evidence>
<keyword evidence="2" id="KW-0812">Transmembrane</keyword>
<keyword evidence="2" id="KW-0472">Membrane</keyword>
<evidence type="ECO:0000256" key="2">
    <source>
        <dbReference type="SAM" id="Phobius"/>
    </source>
</evidence>
<accession>A0A1T1D3Z8</accession>
<dbReference type="PANTHER" id="PTHR34475">
    <property type="match status" value="1"/>
</dbReference>
<name>A0A1T1D3Z8_9SYNE</name>
<keyword evidence="2" id="KW-1133">Transmembrane helix</keyword>
<reference evidence="4 5" key="1">
    <citation type="submission" date="2017-02" db="EMBL/GenBank/DDBJ databases">
        <title>Draft Genome Sequences of 'Candidatus Synechococcus spongiarum', Cyanobacterial Symbionts of the Mediterranean Sponge Aplysina aerophoba from two locations.</title>
        <authorList>
            <person name="Slaby B.M."/>
            <person name="Hentschel U."/>
        </authorList>
    </citation>
    <scope>NUCLEOTIDE SEQUENCE [LARGE SCALE GENOMIC DNA]</scope>
    <source>
        <strain evidence="4">LMB bulk15M</strain>
    </source>
</reference>
<dbReference type="InterPro" id="IPR050400">
    <property type="entry name" value="Bact_Cytoskel_RodZ"/>
</dbReference>
<sequence length="356" mass="38666">MRFPEGLELRTYGQQLLAGREAKGWTQQQLSKKLFLPVHFIRALEAGEHGMLPEIPYVMSMYRKVATAVGVDPEPMIQACKAFQAQEGQALINRTQPGEAVRTRNPSLPGPQRQSSAPPTTREAMAASQRKARAGQGKGDWMIVLVGCGLGLVLVALALLNSQQLNSLWLAMRPRPTITDPAAETVGETEDQSLEALATRQQQTTDIPDIPDMPDIQPVSPDGQLEQQPEELESGTVRFIFAADANDNRSSWIRVEDARGVLLFENTPEPLASVDLPIAAGVRVRVGRPGLVRWQQPGQPPQSLPLPLPQADNWIELIPGTVTGQVDPGPLDADPLDPAPAPEPENVVPQETSEAP</sequence>
<dbReference type="Gene3D" id="1.10.260.40">
    <property type="entry name" value="lambda repressor-like DNA-binding domains"/>
    <property type="match status" value="1"/>
</dbReference>
<protein>
    <recommendedName>
        <fullName evidence="3">HTH cro/C1-type domain-containing protein</fullName>
    </recommendedName>
</protein>
<feature type="region of interest" description="Disordered" evidence="1">
    <location>
        <begin position="94"/>
        <end position="133"/>
    </location>
</feature>
<feature type="transmembrane region" description="Helical" evidence="2">
    <location>
        <begin position="141"/>
        <end position="160"/>
    </location>
</feature>
<evidence type="ECO:0000259" key="3">
    <source>
        <dbReference type="PROSITE" id="PS50943"/>
    </source>
</evidence>
<dbReference type="InterPro" id="IPR010982">
    <property type="entry name" value="Lambda_DNA-bd_dom_sf"/>
</dbReference>
<dbReference type="Pfam" id="PF13413">
    <property type="entry name" value="HTH_25"/>
    <property type="match status" value="1"/>
</dbReference>
<dbReference type="InterPro" id="IPR001387">
    <property type="entry name" value="Cro/C1-type_HTH"/>
</dbReference>
<dbReference type="Proteomes" id="UP000242636">
    <property type="component" value="Unassembled WGS sequence"/>
</dbReference>
<dbReference type="EMBL" id="MWLD01000004">
    <property type="protein sequence ID" value="OOV35586.1"/>
    <property type="molecule type" value="Genomic_DNA"/>
</dbReference>
<dbReference type="PANTHER" id="PTHR34475:SF1">
    <property type="entry name" value="CYTOSKELETON PROTEIN RODZ"/>
    <property type="match status" value="1"/>
</dbReference>
<dbReference type="GO" id="GO:0003677">
    <property type="term" value="F:DNA binding"/>
    <property type="evidence" value="ECO:0007669"/>
    <property type="project" value="InterPro"/>
</dbReference>
<comment type="caution">
    <text evidence="4">The sequence shown here is derived from an EMBL/GenBank/DDBJ whole genome shotgun (WGS) entry which is preliminary data.</text>
</comment>
<keyword evidence="5" id="KW-1185">Reference proteome</keyword>
<dbReference type="AlphaFoldDB" id="A0A1T1D3Z8"/>
<evidence type="ECO:0000256" key="1">
    <source>
        <dbReference type="SAM" id="MobiDB-lite"/>
    </source>
</evidence>
<proteinExistence type="predicted"/>
<dbReference type="PROSITE" id="PS50943">
    <property type="entry name" value="HTH_CROC1"/>
    <property type="match status" value="1"/>
</dbReference>
<feature type="domain" description="HTH cro/C1-type" evidence="3">
    <location>
        <begin position="16"/>
        <end position="49"/>
    </location>
</feature>
<feature type="region of interest" description="Disordered" evidence="1">
    <location>
        <begin position="320"/>
        <end position="356"/>
    </location>
</feature>
<evidence type="ECO:0000313" key="5">
    <source>
        <dbReference type="Proteomes" id="UP000242636"/>
    </source>
</evidence>
<organism evidence="4 5">
    <name type="scientific">Candidatus Synechococcus spongiarum LMB bulk15M</name>
    <dbReference type="NCBI Taxonomy" id="1943582"/>
    <lineage>
        <taxon>Bacteria</taxon>
        <taxon>Bacillati</taxon>
        <taxon>Cyanobacteriota</taxon>
        <taxon>Cyanophyceae</taxon>
        <taxon>Synechococcales</taxon>
        <taxon>Synechococcaceae</taxon>
        <taxon>Synechococcus</taxon>
    </lineage>
</organism>
<dbReference type="SUPFAM" id="SSF47413">
    <property type="entry name" value="lambda repressor-like DNA-binding domains"/>
    <property type="match status" value="1"/>
</dbReference>
<dbReference type="CDD" id="cd00093">
    <property type="entry name" value="HTH_XRE"/>
    <property type="match status" value="1"/>
</dbReference>